<gene>
    <name evidence="1" type="ORF">ACFQ0P_01390</name>
</gene>
<reference evidence="2" key="1">
    <citation type="journal article" date="2019" name="Int. J. Syst. Evol. Microbiol.">
        <title>The Global Catalogue of Microorganisms (GCM) 10K type strain sequencing project: providing services to taxonomists for standard genome sequencing and annotation.</title>
        <authorList>
            <consortium name="The Broad Institute Genomics Platform"/>
            <consortium name="The Broad Institute Genome Sequencing Center for Infectious Disease"/>
            <person name="Wu L."/>
            <person name="Ma J."/>
        </authorList>
    </citation>
    <scope>NUCLEOTIDE SEQUENCE [LARGE SCALE GENOMIC DNA]</scope>
    <source>
        <strain evidence="2">CCUG 54523</strain>
    </source>
</reference>
<dbReference type="EMBL" id="JBHTII010000001">
    <property type="protein sequence ID" value="MFD0789035.1"/>
    <property type="molecule type" value="Genomic_DNA"/>
</dbReference>
<evidence type="ECO:0008006" key="3">
    <source>
        <dbReference type="Google" id="ProtNLM"/>
    </source>
</evidence>
<comment type="caution">
    <text evidence="1">The sequence shown here is derived from an EMBL/GenBank/DDBJ whole genome shotgun (WGS) entry which is preliminary data.</text>
</comment>
<evidence type="ECO:0000313" key="2">
    <source>
        <dbReference type="Proteomes" id="UP001597055"/>
    </source>
</evidence>
<dbReference type="RefSeq" id="WP_204979944.1">
    <property type="nucleotide sequence ID" value="NZ_JBHTII010000001.1"/>
</dbReference>
<name>A0ABW3AE30_9MICO</name>
<proteinExistence type="predicted"/>
<organism evidence="1 2">
    <name type="scientific">Microbacterium insulae</name>
    <dbReference type="NCBI Taxonomy" id="483014"/>
    <lineage>
        <taxon>Bacteria</taxon>
        <taxon>Bacillati</taxon>
        <taxon>Actinomycetota</taxon>
        <taxon>Actinomycetes</taxon>
        <taxon>Micrococcales</taxon>
        <taxon>Microbacteriaceae</taxon>
        <taxon>Microbacterium</taxon>
    </lineage>
</organism>
<protein>
    <recommendedName>
        <fullName evidence="3">Cell shape protein MreC</fullName>
    </recommendedName>
</protein>
<evidence type="ECO:0000313" key="1">
    <source>
        <dbReference type="EMBL" id="MFD0789035.1"/>
    </source>
</evidence>
<dbReference type="Proteomes" id="UP001597055">
    <property type="component" value="Unassembled WGS sequence"/>
</dbReference>
<accession>A0ABW3AE30</accession>
<keyword evidence="2" id="KW-1185">Reference proteome</keyword>
<sequence>MRWDDFFADLEHQLASERAAENAALATESERLRISRVTLITRLRALSDEGESAPVVSLELIGGVAVRGRLIGTGSDCVVVEPDDRRRGADVLPVASIRGIGVARGDLVRSAGAASPAPALVDRVTFGFVARDLARRRAGVSLHRVDGSILHGTIDRAGADHLDLALHDPGAPRRRDAVTGHRIVPFAAIACVRVDTVPAVFGTSPRQSA</sequence>